<dbReference type="InterPro" id="IPR011008">
    <property type="entry name" value="Dimeric_a/b-barrel"/>
</dbReference>
<keyword evidence="3" id="KW-0804">Transcription</keyword>
<dbReference type="InterPro" id="IPR036388">
    <property type="entry name" value="WH-like_DNA-bd_sf"/>
</dbReference>
<dbReference type="Pfam" id="PF13412">
    <property type="entry name" value="HTH_24"/>
    <property type="match status" value="1"/>
</dbReference>
<dbReference type="GO" id="GO:0006355">
    <property type="term" value="P:regulation of DNA-templated transcription"/>
    <property type="evidence" value="ECO:0007669"/>
    <property type="project" value="UniProtKB-ARBA"/>
</dbReference>
<dbReference type="PRINTS" id="PR00033">
    <property type="entry name" value="HTHASNC"/>
</dbReference>
<dbReference type="Proteomes" id="UP001185092">
    <property type="component" value="Unassembled WGS sequence"/>
</dbReference>
<dbReference type="InterPro" id="IPR000485">
    <property type="entry name" value="AsnC-type_HTH_dom"/>
</dbReference>
<dbReference type="PROSITE" id="PS50956">
    <property type="entry name" value="HTH_ASNC_2"/>
    <property type="match status" value="1"/>
</dbReference>
<organism evidence="5 6">
    <name type="scientific">Aureibacter tunicatorum</name>
    <dbReference type="NCBI Taxonomy" id="866807"/>
    <lineage>
        <taxon>Bacteria</taxon>
        <taxon>Pseudomonadati</taxon>
        <taxon>Bacteroidota</taxon>
        <taxon>Cytophagia</taxon>
        <taxon>Cytophagales</taxon>
        <taxon>Persicobacteraceae</taxon>
        <taxon>Aureibacter</taxon>
    </lineage>
</organism>
<dbReference type="InterPro" id="IPR011991">
    <property type="entry name" value="ArsR-like_HTH"/>
</dbReference>
<reference evidence="5" key="1">
    <citation type="submission" date="2023-07" db="EMBL/GenBank/DDBJ databases">
        <title>Genomic Encyclopedia of Type Strains, Phase IV (KMG-IV): sequencing the most valuable type-strain genomes for metagenomic binning, comparative biology and taxonomic classification.</title>
        <authorList>
            <person name="Goeker M."/>
        </authorList>
    </citation>
    <scope>NUCLEOTIDE SEQUENCE</scope>
    <source>
        <strain evidence="5">DSM 26174</strain>
    </source>
</reference>
<keyword evidence="1" id="KW-0805">Transcription regulation</keyword>
<dbReference type="SUPFAM" id="SSF46785">
    <property type="entry name" value="Winged helix' DNA-binding domain"/>
    <property type="match status" value="1"/>
</dbReference>
<dbReference type="PANTHER" id="PTHR30154:SF34">
    <property type="entry name" value="TRANSCRIPTIONAL REGULATOR AZLB"/>
    <property type="match status" value="1"/>
</dbReference>
<dbReference type="EMBL" id="JAVDQD010000005">
    <property type="protein sequence ID" value="MDR6240795.1"/>
    <property type="molecule type" value="Genomic_DNA"/>
</dbReference>
<gene>
    <name evidence="5" type="ORF">HNQ88_003871</name>
</gene>
<dbReference type="Pfam" id="PF01037">
    <property type="entry name" value="AsnC_trans_reg"/>
    <property type="match status" value="1"/>
</dbReference>
<dbReference type="GO" id="GO:0005829">
    <property type="term" value="C:cytosol"/>
    <property type="evidence" value="ECO:0007669"/>
    <property type="project" value="TreeGrafter"/>
</dbReference>
<proteinExistence type="predicted"/>
<accession>A0AAE3XRU6</accession>
<dbReference type="SUPFAM" id="SSF54909">
    <property type="entry name" value="Dimeric alpha+beta barrel"/>
    <property type="match status" value="1"/>
</dbReference>
<evidence type="ECO:0000259" key="4">
    <source>
        <dbReference type="PROSITE" id="PS50956"/>
    </source>
</evidence>
<dbReference type="PANTHER" id="PTHR30154">
    <property type="entry name" value="LEUCINE-RESPONSIVE REGULATORY PROTEIN"/>
    <property type="match status" value="1"/>
</dbReference>
<dbReference type="GO" id="GO:0043565">
    <property type="term" value="F:sequence-specific DNA binding"/>
    <property type="evidence" value="ECO:0007669"/>
    <property type="project" value="InterPro"/>
</dbReference>
<name>A0AAE3XRU6_9BACT</name>
<evidence type="ECO:0000256" key="1">
    <source>
        <dbReference type="ARBA" id="ARBA00023015"/>
    </source>
</evidence>
<dbReference type="GO" id="GO:0043200">
    <property type="term" value="P:response to amino acid"/>
    <property type="evidence" value="ECO:0007669"/>
    <property type="project" value="TreeGrafter"/>
</dbReference>
<evidence type="ECO:0000256" key="3">
    <source>
        <dbReference type="ARBA" id="ARBA00023163"/>
    </source>
</evidence>
<sequence length="154" mass="17437">MSKLDEIDRKILHLLQENSKVSVKEIADKLNLTKSPIYERMKRYEQDGIIDKYVAVLNTNKIDNVMIVFCSVCLESQRIEEINKFKEAIGAIPEVAEGYLMGGSNDFLLKVIVKDLNAYHDFSSGKLAALPNVSQIKSTFVLNEIKRTSVIPVF</sequence>
<protein>
    <submittedName>
        <fullName evidence="5">Lrp/AsnC family transcriptional regulator</fullName>
    </submittedName>
</protein>
<keyword evidence="6" id="KW-1185">Reference proteome</keyword>
<dbReference type="AlphaFoldDB" id="A0AAE3XRU6"/>
<dbReference type="InterPro" id="IPR019887">
    <property type="entry name" value="Tscrpt_reg_AsnC/Lrp_C"/>
</dbReference>
<keyword evidence="2" id="KW-0238">DNA-binding</keyword>
<dbReference type="CDD" id="cd00090">
    <property type="entry name" value="HTH_ARSR"/>
    <property type="match status" value="1"/>
</dbReference>
<evidence type="ECO:0000313" key="6">
    <source>
        <dbReference type="Proteomes" id="UP001185092"/>
    </source>
</evidence>
<comment type="caution">
    <text evidence="5">The sequence shown here is derived from an EMBL/GenBank/DDBJ whole genome shotgun (WGS) entry which is preliminary data.</text>
</comment>
<dbReference type="InterPro" id="IPR036390">
    <property type="entry name" value="WH_DNA-bd_sf"/>
</dbReference>
<evidence type="ECO:0000313" key="5">
    <source>
        <dbReference type="EMBL" id="MDR6240795.1"/>
    </source>
</evidence>
<dbReference type="InterPro" id="IPR019888">
    <property type="entry name" value="Tscrpt_reg_AsnC-like"/>
</dbReference>
<dbReference type="Gene3D" id="3.30.70.920">
    <property type="match status" value="1"/>
</dbReference>
<dbReference type="RefSeq" id="WP_309941045.1">
    <property type="nucleotide sequence ID" value="NZ_AP025306.1"/>
</dbReference>
<feature type="domain" description="HTH asnC-type" evidence="4">
    <location>
        <begin position="4"/>
        <end position="65"/>
    </location>
</feature>
<evidence type="ECO:0000256" key="2">
    <source>
        <dbReference type="ARBA" id="ARBA00023125"/>
    </source>
</evidence>
<dbReference type="Gene3D" id="1.10.10.10">
    <property type="entry name" value="Winged helix-like DNA-binding domain superfamily/Winged helix DNA-binding domain"/>
    <property type="match status" value="1"/>
</dbReference>
<dbReference type="SMART" id="SM00344">
    <property type="entry name" value="HTH_ASNC"/>
    <property type="match status" value="1"/>
</dbReference>